<dbReference type="InterPro" id="IPR046805">
    <property type="entry name" value="Tra1_ring"/>
</dbReference>
<name>A0A183EDE9_9BILA</name>
<organism evidence="1">
    <name type="scientific">Gongylonema pulchrum</name>
    <dbReference type="NCBI Taxonomy" id="637853"/>
    <lineage>
        <taxon>Eukaryota</taxon>
        <taxon>Metazoa</taxon>
        <taxon>Ecdysozoa</taxon>
        <taxon>Nematoda</taxon>
        <taxon>Chromadorea</taxon>
        <taxon>Rhabditida</taxon>
        <taxon>Spirurina</taxon>
        <taxon>Spiruromorpha</taxon>
        <taxon>Spiruroidea</taxon>
        <taxon>Gongylonematidae</taxon>
        <taxon>Gongylonema</taxon>
    </lineage>
</organism>
<dbReference type="AlphaFoldDB" id="A0A183EDE9"/>
<dbReference type="WBParaSite" id="GPUH_0001901501-mRNA-1">
    <property type="protein sequence ID" value="GPUH_0001901501-mRNA-1"/>
    <property type="gene ID" value="GPUH_0001901501"/>
</dbReference>
<accession>A0A183EDE9</accession>
<dbReference type="Pfam" id="PF20206">
    <property type="entry name" value="Tra1_ring"/>
    <property type="match status" value="1"/>
</dbReference>
<evidence type="ECO:0000313" key="1">
    <source>
        <dbReference type="WBParaSite" id="GPUH_0001901501-mRNA-1"/>
    </source>
</evidence>
<sequence length="236" mass="27680">LELLRPRIHAIAPEVRLNFGQNVLTPLIDKTQSDRILEVVVRIVDIMMRTSEEDETMRMRFFKLFNARIAKKIYERLYHILALEDWAQFQHHFFIKHCINLLLWSVIEENKEKKSNEVIQTVLLNCATFWRTYETVFDLETLRRNHPGANDNDDQVLWDQDMDETKRSISSEISGDQLKMTIGITDQTSAKDLQIALIAGQQVQLFEMAAKFCVTDILPSFIELVHNSMFIVFHLI</sequence>
<reference evidence="1" key="1">
    <citation type="submission" date="2016-06" db="UniProtKB">
        <authorList>
            <consortium name="WormBaseParasite"/>
        </authorList>
    </citation>
    <scope>IDENTIFICATION</scope>
</reference>
<protein>
    <submittedName>
        <fullName evidence="1">Ras-GAP domain-containing protein</fullName>
    </submittedName>
</protein>
<proteinExistence type="predicted"/>